<sequence length="368" mass="41804">MTLPIPLLPVAAELETRTVLKKLARAHQALAELKGVVDSMPNQHILIDTLALQEAKDSSAIENIITTHDDLYRSDSVARQFVSLAAKEVHNYATALKNGFAQVLRTGLLTLPDILSIQACIEENDAGFRRLPGTALKNQQTGEVVYTPPQHPDEILALMGNLERFINEEGLCDWDPLTRMAVIHHQFESIHPFYDGNGRTGRIVNVLYLVRQGLLGSPVLYLSRYINQHKADYYRLLQDVRDSGVWESWLLFMLDAVEQTAHQTTTLVYAIKNLMQQCKERLRNELPKVYSQDLVNNMFRHPYTKIEFVQNELQVSRQTAARYLDELVGIGMLSKHRIGKENFYLNDALFELLLNAGHADVSTEQRLS</sequence>
<name>A0A1A9K4G5_9PSED</name>
<comment type="subunit">
    <text evidence="1">Homodimer.</text>
</comment>
<dbReference type="Proteomes" id="UP000077748">
    <property type="component" value="Chromosome"/>
</dbReference>
<accession>A0A1A9K4G5</accession>
<evidence type="ECO:0000256" key="3">
    <source>
        <dbReference type="PIRSR" id="PIRSR640198-1"/>
    </source>
</evidence>
<evidence type="ECO:0000313" key="7">
    <source>
        <dbReference type="Proteomes" id="UP000077748"/>
    </source>
</evidence>
<dbReference type="SUPFAM" id="SSF140931">
    <property type="entry name" value="Fic-like"/>
    <property type="match status" value="1"/>
</dbReference>
<dbReference type="AlphaFoldDB" id="A0A1A9K4G5"/>
<feature type="binding site" evidence="4">
    <location>
        <begin position="233"/>
        <end position="234"/>
    </location>
    <ligand>
        <name>ATP</name>
        <dbReference type="ChEBI" id="CHEBI:30616"/>
    </ligand>
</feature>
<comment type="catalytic activity">
    <reaction evidence="1">
        <text>L-threonyl-[protein] + ATP = 3-O-(5'-adenylyl)-L-threonyl-[protein] + diphosphate</text>
        <dbReference type="Rhea" id="RHEA:54292"/>
        <dbReference type="Rhea" id="RHEA-COMP:11060"/>
        <dbReference type="Rhea" id="RHEA-COMP:13847"/>
        <dbReference type="ChEBI" id="CHEBI:30013"/>
        <dbReference type="ChEBI" id="CHEBI:30616"/>
        <dbReference type="ChEBI" id="CHEBI:33019"/>
        <dbReference type="ChEBI" id="CHEBI:138113"/>
        <dbReference type="EC" id="2.7.7.108"/>
    </reaction>
</comment>
<dbReference type="Pfam" id="PF21248">
    <property type="entry name" value="SoFic-like_C"/>
    <property type="match status" value="1"/>
</dbReference>
<feature type="domain" description="Fido" evidence="5">
    <location>
        <begin position="109"/>
        <end position="255"/>
    </location>
</feature>
<organism evidence="6 7">
    <name type="scientific">Pseudomonas citronellolis</name>
    <dbReference type="NCBI Taxonomy" id="53408"/>
    <lineage>
        <taxon>Bacteria</taxon>
        <taxon>Pseudomonadati</taxon>
        <taxon>Pseudomonadota</taxon>
        <taxon>Gammaproteobacteria</taxon>
        <taxon>Pseudomonadales</taxon>
        <taxon>Pseudomonadaceae</taxon>
        <taxon>Pseudomonas</taxon>
    </lineage>
</organism>
<keyword evidence="1" id="KW-0808">Transferase</keyword>
<dbReference type="EC" id="2.7.7.108" evidence="1"/>
<evidence type="ECO:0000313" key="6">
    <source>
        <dbReference type="EMBL" id="ANI12626.1"/>
    </source>
</evidence>
<feature type="binding site" evidence="2">
    <location>
        <begin position="196"/>
        <end position="202"/>
    </location>
    <ligand>
        <name>ATP</name>
        <dbReference type="ChEBI" id="CHEBI:30616"/>
    </ligand>
</feature>
<feature type="binding site" evidence="2">
    <location>
        <position position="233"/>
    </location>
    <ligand>
        <name>ATP</name>
        <dbReference type="ChEBI" id="CHEBI:30616"/>
    </ligand>
</feature>
<evidence type="ECO:0000256" key="1">
    <source>
        <dbReference type="PIRNR" id="PIRNR038925"/>
    </source>
</evidence>
<keyword evidence="1 2" id="KW-0547">Nucleotide-binding</keyword>
<dbReference type="GO" id="GO:0070733">
    <property type="term" value="F:AMPylase activity"/>
    <property type="evidence" value="ECO:0007669"/>
    <property type="project" value="UniProtKB-UniRule"/>
</dbReference>
<dbReference type="GO" id="GO:0005524">
    <property type="term" value="F:ATP binding"/>
    <property type="evidence" value="ECO:0007669"/>
    <property type="project" value="UniProtKB-UniRule"/>
</dbReference>
<comment type="catalytic activity">
    <reaction evidence="1">
        <text>L-tyrosyl-[protein] + ATP = O-(5'-adenylyl)-L-tyrosyl-[protein] + diphosphate</text>
        <dbReference type="Rhea" id="RHEA:54288"/>
        <dbReference type="Rhea" id="RHEA-COMP:10136"/>
        <dbReference type="Rhea" id="RHEA-COMP:13846"/>
        <dbReference type="ChEBI" id="CHEBI:30616"/>
        <dbReference type="ChEBI" id="CHEBI:33019"/>
        <dbReference type="ChEBI" id="CHEBI:46858"/>
        <dbReference type="ChEBI" id="CHEBI:83624"/>
        <dbReference type="EC" id="2.7.7.108"/>
    </reaction>
</comment>
<dbReference type="Pfam" id="PF13784">
    <property type="entry name" value="Fic_N"/>
    <property type="match status" value="1"/>
</dbReference>
<reference evidence="6 7" key="1">
    <citation type="submission" date="2016-05" db="EMBL/GenBank/DDBJ databases">
        <title>Genome Sequence of Pseudomonas citronellolis Strain SJTE-3, an Estrogens and Persistent Organic Pollutants degradation strain.</title>
        <authorList>
            <person name="Liang R."/>
        </authorList>
    </citation>
    <scope>NUCLEOTIDE SEQUENCE [LARGE SCALE GENOMIC DNA]</scope>
    <source>
        <strain evidence="6 7">SJTE-3</strain>
    </source>
</reference>
<dbReference type="GO" id="GO:0042803">
    <property type="term" value="F:protein homodimerization activity"/>
    <property type="evidence" value="ECO:0007669"/>
    <property type="project" value="UniProtKB-UniRule"/>
</dbReference>
<dbReference type="PIRSF" id="PIRSF038925">
    <property type="entry name" value="AMP-prot_trans"/>
    <property type="match status" value="1"/>
</dbReference>
<protein>
    <recommendedName>
        <fullName evidence="1">Protein adenylyltransferase</fullName>
        <ecNumber evidence="1">2.7.7.108</ecNumber>
    </recommendedName>
    <alternativeName>
        <fullName evidence="1">AMPylator</fullName>
    </alternativeName>
</protein>
<dbReference type="InterPro" id="IPR026287">
    <property type="entry name" value="SoFic-like"/>
</dbReference>
<dbReference type="InterPro" id="IPR048770">
    <property type="entry name" value="SoFic-like_C"/>
</dbReference>
<evidence type="ECO:0000256" key="4">
    <source>
        <dbReference type="PIRSR" id="PIRSR640198-2"/>
    </source>
</evidence>
<dbReference type="InterPro" id="IPR040198">
    <property type="entry name" value="Fido_containing"/>
</dbReference>
<dbReference type="InterPro" id="IPR025758">
    <property type="entry name" value="Fic/DOC_N"/>
</dbReference>
<dbReference type="RefSeq" id="WP_064581595.1">
    <property type="nucleotide sequence ID" value="NZ_CP015878.1"/>
</dbReference>
<dbReference type="InterPro" id="IPR036597">
    <property type="entry name" value="Fido-like_dom_sf"/>
</dbReference>
<dbReference type="InterPro" id="IPR003812">
    <property type="entry name" value="Fido"/>
</dbReference>
<dbReference type="EMBL" id="CP015878">
    <property type="protein sequence ID" value="ANI12626.1"/>
    <property type="molecule type" value="Genomic_DNA"/>
</dbReference>
<evidence type="ECO:0000259" key="5">
    <source>
        <dbReference type="PROSITE" id="PS51459"/>
    </source>
</evidence>
<feature type="binding site" evidence="4">
    <location>
        <begin position="195"/>
        <end position="202"/>
    </location>
    <ligand>
        <name>ATP</name>
        <dbReference type="ChEBI" id="CHEBI:30616"/>
    </ligand>
</feature>
<feature type="binding site" evidence="2">
    <location>
        <position position="191"/>
    </location>
    <ligand>
        <name>ATP</name>
        <dbReference type="ChEBI" id="CHEBI:30616"/>
    </ligand>
</feature>
<evidence type="ECO:0000256" key="2">
    <source>
        <dbReference type="PIRSR" id="PIRSR038925-1"/>
    </source>
</evidence>
<dbReference type="PANTHER" id="PTHR13504:SF35">
    <property type="entry name" value="PROTEIN ADENYLYLTRANSFERASE SOFIC"/>
    <property type="match status" value="1"/>
</dbReference>
<dbReference type="PANTHER" id="PTHR13504">
    <property type="entry name" value="FIDO DOMAIN-CONTAINING PROTEIN DDB_G0283145"/>
    <property type="match status" value="1"/>
</dbReference>
<gene>
    <name evidence="6" type="ORF">A9C11_00930</name>
</gene>
<keyword evidence="1 2" id="KW-0067">ATP-binding</keyword>
<comment type="function">
    <text evidence="1">Adenylyltransferase that mediates the addition of adenosine 5'-monophosphate (AMP) to specific residues of target proteins.</text>
</comment>
<dbReference type="GO" id="GO:0000287">
    <property type="term" value="F:magnesium ion binding"/>
    <property type="evidence" value="ECO:0007669"/>
    <property type="project" value="UniProtKB-UniRule"/>
</dbReference>
<dbReference type="Pfam" id="PF02661">
    <property type="entry name" value="Fic"/>
    <property type="match status" value="1"/>
</dbReference>
<keyword evidence="1" id="KW-0548">Nucleotidyltransferase</keyword>
<feature type="active site" evidence="3">
    <location>
        <position position="191"/>
    </location>
</feature>
<feature type="binding site" evidence="2">
    <location>
        <position position="62"/>
    </location>
    <ligand>
        <name>ATP</name>
        <dbReference type="ChEBI" id="CHEBI:30616"/>
    </ligand>
</feature>
<dbReference type="Gene3D" id="1.10.3290.10">
    <property type="entry name" value="Fido-like domain"/>
    <property type="match status" value="1"/>
</dbReference>
<proteinExistence type="predicted"/>
<dbReference type="PROSITE" id="PS51459">
    <property type="entry name" value="FIDO"/>
    <property type="match status" value="1"/>
</dbReference>